<feature type="region of interest" description="Disordered" evidence="1">
    <location>
        <begin position="95"/>
        <end position="114"/>
    </location>
</feature>
<keyword evidence="3" id="KW-1185">Reference proteome</keyword>
<gene>
    <name evidence="2" type="ORF">GUJ93_ZPchr0337g7096</name>
</gene>
<sequence>MEINDGKQAGTSQPTDMKDNHTSQHKIIRSNGATELGTSGGAGGGFRQTPGLHCARADQLNHPPSPVPVVPGRRLNYLDTQPCVIEEVAPFIPPSSVKPRRRSTEPALAPFGSGRRRRVERVAVAEPAARGRSERERVVASGHDALQWSRLDHVTVESWTRPPRPLDASVSRWEPACRLRPGWLPRAQRRVRPPCRRAARRHAVTGASFPGEKFARDGAEKAGTSYWA</sequence>
<name>A0A8J5VCF5_ZIZPA</name>
<accession>A0A8J5VCF5</accession>
<proteinExistence type="predicted"/>
<dbReference type="EMBL" id="JAAALK010001735">
    <property type="protein sequence ID" value="KAG8040744.1"/>
    <property type="molecule type" value="Genomic_DNA"/>
</dbReference>
<comment type="caution">
    <text evidence="2">The sequence shown here is derived from an EMBL/GenBank/DDBJ whole genome shotgun (WGS) entry which is preliminary data.</text>
</comment>
<evidence type="ECO:0000256" key="1">
    <source>
        <dbReference type="SAM" id="MobiDB-lite"/>
    </source>
</evidence>
<reference evidence="2" key="1">
    <citation type="journal article" date="2021" name="bioRxiv">
        <title>Whole Genome Assembly and Annotation of Northern Wild Rice, Zizania palustris L., Supports a Whole Genome Duplication in the Zizania Genus.</title>
        <authorList>
            <person name="Haas M."/>
            <person name="Kono T."/>
            <person name="Macchietto M."/>
            <person name="Millas R."/>
            <person name="McGilp L."/>
            <person name="Shao M."/>
            <person name="Duquette J."/>
            <person name="Hirsch C.N."/>
            <person name="Kimball J."/>
        </authorList>
    </citation>
    <scope>NUCLEOTIDE SEQUENCE</scope>
    <source>
        <tissue evidence="2">Fresh leaf tissue</tissue>
    </source>
</reference>
<organism evidence="2 3">
    <name type="scientific">Zizania palustris</name>
    <name type="common">Northern wild rice</name>
    <dbReference type="NCBI Taxonomy" id="103762"/>
    <lineage>
        <taxon>Eukaryota</taxon>
        <taxon>Viridiplantae</taxon>
        <taxon>Streptophyta</taxon>
        <taxon>Embryophyta</taxon>
        <taxon>Tracheophyta</taxon>
        <taxon>Spermatophyta</taxon>
        <taxon>Magnoliopsida</taxon>
        <taxon>Liliopsida</taxon>
        <taxon>Poales</taxon>
        <taxon>Poaceae</taxon>
        <taxon>BOP clade</taxon>
        <taxon>Oryzoideae</taxon>
        <taxon>Oryzeae</taxon>
        <taxon>Zizaniinae</taxon>
        <taxon>Zizania</taxon>
    </lineage>
</organism>
<evidence type="ECO:0000313" key="3">
    <source>
        <dbReference type="Proteomes" id="UP000729402"/>
    </source>
</evidence>
<feature type="region of interest" description="Disordered" evidence="1">
    <location>
        <begin position="1"/>
        <end position="40"/>
    </location>
</feature>
<protein>
    <submittedName>
        <fullName evidence="2">Uncharacterized protein</fullName>
    </submittedName>
</protein>
<dbReference type="Proteomes" id="UP000729402">
    <property type="component" value="Unassembled WGS sequence"/>
</dbReference>
<evidence type="ECO:0000313" key="2">
    <source>
        <dbReference type="EMBL" id="KAG8040744.1"/>
    </source>
</evidence>
<dbReference type="AlphaFoldDB" id="A0A8J5VCF5"/>
<reference evidence="2" key="2">
    <citation type="submission" date="2021-02" db="EMBL/GenBank/DDBJ databases">
        <authorList>
            <person name="Kimball J.A."/>
            <person name="Haas M.W."/>
            <person name="Macchietto M."/>
            <person name="Kono T."/>
            <person name="Duquette J."/>
            <person name="Shao M."/>
        </authorList>
    </citation>
    <scope>NUCLEOTIDE SEQUENCE</scope>
    <source>
        <tissue evidence="2">Fresh leaf tissue</tissue>
    </source>
</reference>